<dbReference type="InterPro" id="IPR054491">
    <property type="entry name" value="MGH1-like_GH"/>
</dbReference>
<accession>A0A7R7HX89</accession>
<dbReference type="InterPro" id="IPR012341">
    <property type="entry name" value="6hp_glycosidase-like_sf"/>
</dbReference>
<evidence type="ECO:0000313" key="5">
    <source>
        <dbReference type="Proteomes" id="UP000611640"/>
    </source>
</evidence>
<name>A0A7R7HX89_9ACTN</name>
<organism evidence="4 5">
    <name type="scientific">Actinocatenispora thailandica</name>
    <dbReference type="NCBI Taxonomy" id="227318"/>
    <lineage>
        <taxon>Bacteria</taxon>
        <taxon>Bacillati</taxon>
        <taxon>Actinomycetota</taxon>
        <taxon>Actinomycetes</taxon>
        <taxon>Micromonosporales</taxon>
        <taxon>Micromonosporaceae</taxon>
        <taxon>Actinocatenispora</taxon>
    </lineage>
</organism>
<dbReference type="SUPFAM" id="SSF48208">
    <property type="entry name" value="Six-hairpin glycosidases"/>
    <property type="match status" value="1"/>
</dbReference>
<feature type="signal peptide" evidence="2">
    <location>
        <begin position="1"/>
        <end position="47"/>
    </location>
</feature>
<feature type="region of interest" description="Disordered" evidence="1">
    <location>
        <begin position="42"/>
        <end position="64"/>
    </location>
</feature>
<dbReference type="InterPro" id="IPR008928">
    <property type="entry name" value="6-hairpin_glycosidase_sf"/>
</dbReference>
<evidence type="ECO:0000313" key="4">
    <source>
        <dbReference type="EMBL" id="BCJ35688.1"/>
    </source>
</evidence>
<evidence type="ECO:0000259" key="3">
    <source>
        <dbReference type="Pfam" id="PF22422"/>
    </source>
</evidence>
<protein>
    <recommendedName>
        <fullName evidence="3">Mannosylglycerate hydrolase MGH1-like glycoside hydrolase domain-containing protein</fullName>
    </recommendedName>
</protein>
<gene>
    <name evidence="4" type="ORF">Athai_31910</name>
</gene>
<proteinExistence type="predicted"/>
<feature type="domain" description="Mannosylglycerate hydrolase MGH1-like glycoside hydrolase" evidence="3">
    <location>
        <begin position="179"/>
        <end position="453"/>
    </location>
</feature>
<dbReference type="KEGG" id="atl:Athai_31910"/>
<dbReference type="EMBL" id="AP023355">
    <property type="protein sequence ID" value="BCJ35688.1"/>
    <property type="molecule type" value="Genomic_DNA"/>
</dbReference>
<dbReference type="Pfam" id="PF22422">
    <property type="entry name" value="MGH1-like_GH"/>
    <property type="match status" value="1"/>
</dbReference>
<dbReference type="GO" id="GO:0005975">
    <property type="term" value="P:carbohydrate metabolic process"/>
    <property type="evidence" value="ECO:0007669"/>
    <property type="project" value="InterPro"/>
</dbReference>
<evidence type="ECO:0000256" key="1">
    <source>
        <dbReference type="SAM" id="MobiDB-lite"/>
    </source>
</evidence>
<keyword evidence="2" id="KW-0732">Signal</keyword>
<dbReference type="RefSeq" id="WP_203962176.1">
    <property type="nucleotide sequence ID" value="NZ_AP023355.1"/>
</dbReference>
<keyword evidence="5" id="KW-1185">Reference proteome</keyword>
<dbReference type="PROSITE" id="PS51318">
    <property type="entry name" value="TAT"/>
    <property type="match status" value="1"/>
</dbReference>
<dbReference type="Gene3D" id="1.50.10.10">
    <property type="match status" value="1"/>
</dbReference>
<sequence length="540" mass="56946">MESASQHNSRPDAGPARTGLPRRRVLGAGAAGLAAAGLAGVAGPATAAPQRAPEGTAVPGPAAADDRPAIEFAAAVDRSLGAAYRAALHNLLDINTVPYDPAVYDRTGLLSDPPGTFLRAGGGYDQPWTRDAATNSANAGSLLCPAVARNTLWAVCDRDTDGGLIVQQDNQWWDQIGWAVAAWHHHLVTGDDRFLADAYQAARNTLRANRSAHHNADYGLFEGPAFMQDGIAGYPAPPYADGNGSSFVLDYPGAETMMCLSTNCVYHAAFLALAQMAEALGDRGAAGGFRGAAARLRAAINRHLWHAGTVSYGYFVHGSGAKAGVLEPYQEAAGLAFAVLAGVASGAQVRRLFATAHREPRGVVNVWPHFARFDDTHPGRHNVIVWPMVVGMYGHAAAVGGRGDLFARAVTDIAALAGGDGHFWELYNARSGAPDGGWQVGHQWDSEPDQTWSATGYLRLIHRGLFGLRFTRRGLRLAPTLPAGWGPVRLRGLRYRNATIDLTLTGAGSRVVAATVDGRARPPVLPADTVGHHTIAVELA</sequence>
<dbReference type="AlphaFoldDB" id="A0A7R7HX89"/>
<dbReference type="InterPro" id="IPR006311">
    <property type="entry name" value="TAT_signal"/>
</dbReference>
<dbReference type="Gene3D" id="2.60.420.10">
    <property type="entry name" value="Maltose phosphorylase, domain 3"/>
    <property type="match status" value="1"/>
</dbReference>
<evidence type="ECO:0000256" key="2">
    <source>
        <dbReference type="SAM" id="SignalP"/>
    </source>
</evidence>
<feature type="region of interest" description="Disordered" evidence="1">
    <location>
        <begin position="1"/>
        <end position="24"/>
    </location>
</feature>
<dbReference type="Proteomes" id="UP000611640">
    <property type="component" value="Chromosome"/>
</dbReference>
<reference evidence="4 5" key="1">
    <citation type="submission" date="2020-08" db="EMBL/GenBank/DDBJ databases">
        <title>Whole genome shotgun sequence of Actinocatenispora thailandica NBRC 105041.</title>
        <authorList>
            <person name="Komaki H."/>
            <person name="Tamura T."/>
        </authorList>
    </citation>
    <scope>NUCLEOTIDE SEQUENCE [LARGE SCALE GENOMIC DNA]</scope>
    <source>
        <strain evidence="4 5">NBRC 105041</strain>
    </source>
</reference>
<feature type="chain" id="PRO_5031153493" description="Mannosylglycerate hydrolase MGH1-like glycoside hydrolase domain-containing protein" evidence="2">
    <location>
        <begin position="48"/>
        <end position="540"/>
    </location>
</feature>